<dbReference type="KEGG" id="sroi:IAG44_12600"/>
<dbReference type="InterPro" id="IPR050712">
    <property type="entry name" value="NAD(P)H-dep_reductase"/>
</dbReference>
<dbReference type="PANTHER" id="PTHR30543:SF21">
    <property type="entry name" value="NAD(P)H-DEPENDENT FMN REDUCTASE LOT6"/>
    <property type="match status" value="1"/>
</dbReference>
<dbReference type="EMBL" id="CP060828">
    <property type="protein sequence ID" value="QNP70205.1"/>
    <property type="molecule type" value="Genomic_DNA"/>
</dbReference>
<organism evidence="3 4">
    <name type="scientific">Streptomyces roseirectus</name>
    <dbReference type="NCBI Taxonomy" id="2768066"/>
    <lineage>
        <taxon>Bacteria</taxon>
        <taxon>Bacillati</taxon>
        <taxon>Actinomycetota</taxon>
        <taxon>Actinomycetes</taxon>
        <taxon>Kitasatosporales</taxon>
        <taxon>Streptomycetaceae</taxon>
        <taxon>Streptomyces</taxon>
    </lineage>
</organism>
<dbReference type="AlphaFoldDB" id="A0A7H0IBN9"/>
<gene>
    <name evidence="3" type="ORF">IAG44_12600</name>
</gene>
<dbReference type="SUPFAM" id="SSF52218">
    <property type="entry name" value="Flavoproteins"/>
    <property type="match status" value="1"/>
</dbReference>
<dbReference type="PANTHER" id="PTHR30543">
    <property type="entry name" value="CHROMATE REDUCTASE"/>
    <property type="match status" value="1"/>
</dbReference>
<dbReference type="GO" id="GO:0005829">
    <property type="term" value="C:cytosol"/>
    <property type="evidence" value="ECO:0007669"/>
    <property type="project" value="TreeGrafter"/>
</dbReference>
<dbReference type="Gene3D" id="3.40.50.360">
    <property type="match status" value="1"/>
</dbReference>
<evidence type="ECO:0000313" key="4">
    <source>
        <dbReference type="Proteomes" id="UP000516052"/>
    </source>
</evidence>
<reference evidence="3 4" key="1">
    <citation type="submission" date="2020-08" db="EMBL/GenBank/DDBJ databases">
        <title>A novel species.</title>
        <authorList>
            <person name="Gao J."/>
        </authorList>
    </citation>
    <scope>NUCLEOTIDE SEQUENCE [LARGE SCALE GENOMIC DNA]</scope>
    <source>
        <strain evidence="3 4">CRXT-G-22</strain>
    </source>
</reference>
<keyword evidence="4" id="KW-1185">Reference proteome</keyword>
<dbReference type="GO" id="GO:0016491">
    <property type="term" value="F:oxidoreductase activity"/>
    <property type="evidence" value="ECO:0007669"/>
    <property type="project" value="InterPro"/>
</dbReference>
<dbReference type="GO" id="GO:0010181">
    <property type="term" value="F:FMN binding"/>
    <property type="evidence" value="ECO:0007669"/>
    <property type="project" value="TreeGrafter"/>
</dbReference>
<dbReference type="Proteomes" id="UP000516052">
    <property type="component" value="Chromosome"/>
</dbReference>
<dbReference type="Pfam" id="PF03358">
    <property type="entry name" value="FMN_red"/>
    <property type="match status" value="1"/>
</dbReference>
<protein>
    <submittedName>
        <fullName evidence="3">NAD(P)H-dependent oxidoreductase</fullName>
    </submittedName>
</protein>
<dbReference type="InterPro" id="IPR005025">
    <property type="entry name" value="FMN_Rdtase-like_dom"/>
</dbReference>
<evidence type="ECO:0000259" key="2">
    <source>
        <dbReference type="Pfam" id="PF03358"/>
    </source>
</evidence>
<name>A0A7H0IBN9_9ACTN</name>
<feature type="domain" description="NADPH-dependent FMN reductase-like" evidence="2">
    <location>
        <begin position="4"/>
        <end position="152"/>
    </location>
</feature>
<dbReference type="InterPro" id="IPR029039">
    <property type="entry name" value="Flavoprotein-like_sf"/>
</dbReference>
<accession>A0A7H0IBN9</accession>
<evidence type="ECO:0000256" key="1">
    <source>
        <dbReference type="SAM" id="MobiDB-lite"/>
    </source>
</evidence>
<proteinExistence type="predicted"/>
<evidence type="ECO:0000313" key="3">
    <source>
        <dbReference type="EMBL" id="QNP70205.1"/>
    </source>
</evidence>
<dbReference type="RefSeq" id="WP_187747222.1">
    <property type="nucleotide sequence ID" value="NZ_CP060828.1"/>
</dbReference>
<feature type="region of interest" description="Disordered" evidence="1">
    <location>
        <begin position="186"/>
        <end position="205"/>
    </location>
</feature>
<sequence>MSGIVLMSGSVRGGSYNSAVVATVRRIVAERFGGVWTEVLDAGELPFYDEDLDAVDGSEAVVRMRERVRAADVVLLSTPSYNGAASGVLKNAVDWLSRPYGESALDDRITVVTSASPGPRGAVDAQAGLVEVLGHAGALVVEHPPVAVAHAEELITTQGEFEDPRVLAELESLVRAALDAAGWGAAGQDAAGQGSAEQGSASLAV</sequence>